<evidence type="ECO:0000259" key="1">
    <source>
        <dbReference type="Pfam" id="PF12697"/>
    </source>
</evidence>
<dbReference type="SUPFAM" id="SSF53474">
    <property type="entry name" value="alpha/beta-Hydrolases"/>
    <property type="match status" value="1"/>
</dbReference>
<dbReference type="PANTHER" id="PTHR37017:SF11">
    <property type="entry name" value="ESTERASE_LIPASE_THIOESTERASE DOMAIN-CONTAINING PROTEIN"/>
    <property type="match status" value="1"/>
</dbReference>
<feature type="domain" description="AB hydrolase-1" evidence="1">
    <location>
        <begin position="2"/>
        <end position="226"/>
    </location>
</feature>
<dbReference type="Pfam" id="PF12697">
    <property type="entry name" value="Abhydrolase_6"/>
    <property type="match status" value="1"/>
</dbReference>
<dbReference type="Gene3D" id="3.40.50.1820">
    <property type="entry name" value="alpha/beta hydrolase"/>
    <property type="match status" value="1"/>
</dbReference>
<dbReference type="GO" id="GO:0016787">
    <property type="term" value="F:hydrolase activity"/>
    <property type="evidence" value="ECO:0007669"/>
    <property type="project" value="UniProtKB-KW"/>
</dbReference>
<proteinExistence type="predicted"/>
<name>A0ABV6MJ71_9PSEU</name>
<dbReference type="InterPro" id="IPR000073">
    <property type="entry name" value="AB_hydrolase_1"/>
</dbReference>
<dbReference type="RefSeq" id="WP_273939093.1">
    <property type="nucleotide sequence ID" value="NZ_CP097263.1"/>
</dbReference>
<evidence type="ECO:0000313" key="3">
    <source>
        <dbReference type="Proteomes" id="UP001589810"/>
    </source>
</evidence>
<sequence>MLIPGAWHGGWAWAPVAQRLRAAGHQAVTVTLPGLGDGDDPSGHRLSDAADHIVETVLDRGLTDVVLVGHSWAGYPINGAAARLTGRLAGIVYYGAHAPVVGRSMIDDNPAESAALLRSLIAASPNGAIEPTLQFVEGIFMQGEAPEVQRLTADLLTPMPGGYFQDPAEGVDVRTLGVPLHYLLGDDDQALPYPGGVFAERLGRTPVAVPGTHEGMLTHPNEIAKAILAVS</sequence>
<comment type="caution">
    <text evidence="2">The sequence shown here is derived from an EMBL/GenBank/DDBJ whole genome shotgun (WGS) entry which is preliminary data.</text>
</comment>
<reference evidence="2 3" key="1">
    <citation type="submission" date="2024-09" db="EMBL/GenBank/DDBJ databases">
        <authorList>
            <person name="Sun Q."/>
            <person name="Mori K."/>
        </authorList>
    </citation>
    <scope>NUCLEOTIDE SEQUENCE [LARGE SCALE GENOMIC DNA]</scope>
    <source>
        <strain evidence="2 3">TBRC 1432</strain>
    </source>
</reference>
<keyword evidence="2" id="KW-0378">Hydrolase</keyword>
<accession>A0ABV6MJ71</accession>
<dbReference type="PANTHER" id="PTHR37017">
    <property type="entry name" value="AB HYDROLASE-1 DOMAIN-CONTAINING PROTEIN-RELATED"/>
    <property type="match status" value="1"/>
</dbReference>
<protein>
    <submittedName>
        <fullName evidence="2">Alpha/beta fold hydrolase</fullName>
    </submittedName>
</protein>
<evidence type="ECO:0000313" key="2">
    <source>
        <dbReference type="EMBL" id="MFC0540319.1"/>
    </source>
</evidence>
<dbReference type="InterPro" id="IPR052897">
    <property type="entry name" value="Sec-Metab_Biosynth_Hydrolase"/>
</dbReference>
<organism evidence="2 3">
    <name type="scientific">Kutzneria chonburiensis</name>
    <dbReference type="NCBI Taxonomy" id="1483604"/>
    <lineage>
        <taxon>Bacteria</taxon>
        <taxon>Bacillati</taxon>
        <taxon>Actinomycetota</taxon>
        <taxon>Actinomycetes</taxon>
        <taxon>Pseudonocardiales</taxon>
        <taxon>Pseudonocardiaceae</taxon>
        <taxon>Kutzneria</taxon>
    </lineage>
</organism>
<dbReference type="EMBL" id="JBHLUD010000001">
    <property type="protein sequence ID" value="MFC0540319.1"/>
    <property type="molecule type" value="Genomic_DNA"/>
</dbReference>
<gene>
    <name evidence="2" type="ORF">ACFFH7_02450</name>
</gene>
<dbReference type="InterPro" id="IPR029058">
    <property type="entry name" value="AB_hydrolase_fold"/>
</dbReference>
<dbReference type="Proteomes" id="UP001589810">
    <property type="component" value="Unassembled WGS sequence"/>
</dbReference>
<keyword evidence="3" id="KW-1185">Reference proteome</keyword>